<protein>
    <recommendedName>
        <fullName evidence="3">DUF1501 domain-containing protein</fullName>
    </recommendedName>
</protein>
<reference evidence="1 2" key="1">
    <citation type="submission" date="2017-01" db="EMBL/GenBank/DDBJ databases">
        <title>Novel large sulfur bacteria in the metagenomes of groundwater-fed chemosynthetic microbial mats in the Lake Huron basin.</title>
        <authorList>
            <person name="Sharrar A.M."/>
            <person name="Flood B.E."/>
            <person name="Bailey J.V."/>
            <person name="Jones D.S."/>
            <person name="Biddanda B."/>
            <person name="Ruberg S.A."/>
            <person name="Marcus D.N."/>
            <person name="Dick G.J."/>
        </authorList>
    </citation>
    <scope>NUCLEOTIDE SEQUENCE [LARGE SCALE GENOMIC DNA]</scope>
    <source>
        <strain evidence="1">A8</strain>
    </source>
</reference>
<dbReference type="STRING" id="1123401.GCA_000621325_02253"/>
<evidence type="ECO:0000313" key="2">
    <source>
        <dbReference type="Proteomes" id="UP000192491"/>
    </source>
</evidence>
<dbReference type="EMBL" id="MTEJ01000042">
    <property type="protein sequence ID" value="OQX13722.1"/>
    <property type="molecule type" value="Genomic_DNA"/>
</dbReference>
<gene>
    <name evidence="1" type="ORF">BWK73_11430</name>
</gene>
<comment type="caution">
    <text evidence="1">The sequence shown here is derived from an EMBL/GenBank/DDBJ whole genome shotgun (WGS) entry which is preliminary data.</text>
</comment>
<sequence>MNRREFMGMAALLPWLSVLPAEVLATPARPQQRIVVLVKLAGGNDGLNTLIPHNDPLYYQHRPTIAVPKHQLIDIGETHSLNPYLKALKPWWDKGNMAWVQGVGYPHSTLSHFRSSDIWETAVDASQYTDTGWLGSLLPGCKPGLHGIALGDSSGPMNGKDCNTIAMQSPQSFLSQINLLEDIQPVRTNPVLAHITNVHHQLYAAGEQLSTKLQRPLALGVNFSTGKLGRELEAVAKMILTGVDATVYMVTLDGFDTHSNQNAVQSNLLHQLAGALDAFAQAMQRGGRWNDVLLMTYSEFGRRVQENHGKGTDHGTASVQLVMGGKVRGGIYGDAPDLSRLDGDGNVQHTVDFRAVYGTVSQRWLGQASPWTRFGTLPFV</sequence>
<dbReference type="PANTHER" id="PTHR43737:SF1">
    <property type="entry name" value="DUF1501 DOMAIN-CONTAINING PROTEIN"/>
    <property type="match status" value="1"/>
</dbReference>
<dbReference type="InterPro" id="IPR010869">
    <property type="entry name" value="DUF1501"/>
</dbReference>
<dbReference type="AlphaFoldDB" id="A0A1Y1QTZ3"/>
<evidence type="ECO:0000313" key="1">
    <source>
        <dbReference type="EMBL" id="OQX13722.1"/>
    </source>
</evidence>
<proteinExistence type="predicted"/>
<evidence type="ECO:0008006" key="3">
    <source>
        <dbReference type="Google" id="ProtNLM"/>
    </source>
</evidence>
<name>A0A1Y1QTZ3_9GAMM</name>
<dbReference type="PANTHER" id="PTHR43737">
    <property type="entry name" value="BLL7424 PROTEIN"/>
    <property type="match status" value="1"/>
</dbReference>
<dbReference type="Pfam" id="PF07394">
    <property type="entry name" value="DUF1501"/>
    <property type="match status" value="1"/>
</dbReference>
<dbReference type="Proteomes" id="UP000192491">
    <property type="component" value="Unassembled WGS sequence"/>
</dbReference>
<organism evidence="1 2">
    <name type="scientific">Thiothrix lacustris</name>
    <dbReference type="NCBI Taxonomy" id="525917"/>
    <lineage>
        <taxon>Bacteria</taxon>
        <taxon>Pseudomonadati</taxon>
        <taxon>Pseudomonadota</taxon>
        <taxon>Gammaproteobacteria</taxon>
        <taxon>Thiotrichales</taxon>
        <taxon>Thiotrichaceae</taxon>
        <taxon>Thiothrix</taxon>
    </lineage>
</organism>
<accession>A0A1Y1QTZ3</accession>